<name>A0A1Y4DL68_9BACT</name>
<sequence>MKIQILGMGCSKCHILFNNTQAALQELGLPAELEKVEDFDRIAQAGVLQTPALRVDGKVILSGQTATVERLKSLLADCQSASSPSGNAQAKH</sequence>
<keyword evidence="2" id="KW-1015">Disulfide bond</keyword>
<feature type="active site" description="Nucleophile" evidence="1">
    <location>
        <position position="10"/>
    </location>
</feature>
<dbReference type="RefSeq" id="WP_087288962.1">
    <property type="nucleotide sequence ID" value="NZ_NFJD01000004.1"/>
</dbReference>
<organism evidence="4 5">
    <name type="scientific">Candidatus Avelusimicrobium gallicola</name>
    <dbReference type="NCBI Taxonomy" id="2562704"/>
    <lineage>
        <taxon>Bacteria</taxon>
        <taxon>Pseudomonadati</taxon>
        <taxon>Elusimicrobiota</taxon>
        <taxon>Elusimicrobia</taxon>
        <taxon>Elusimicrobiales</taxon>
        <taxon>Elusimicrobiaceae</taxon>
        <taxon>Candidatus Avelusimicrobium</taxon>
    </lineage>
</organism>
<keyword evidence="5" id="KW-1185">Reference proteome</keyword>
<dbReference type="InterPro" id="IPR005243">
    <property type="entry name" value="THIRX-like_proc"/>
</dbReference>
<proteinExistence type="predicted"/>
<dbReference type="PANTHER" id="PTHR36450:SF1">
    <property type="entry name" value="THIOREDOXIN"/>
    <property type="match status" value="1"/>
</dbReference>
<reference evidence="5" key="1">
    <citation type="submission" date="2017-04" db="EMBL/GenBank/DDBJ databases">
        <title>Function of individual gut microbiota members based on whole genome sequencing of pure cultures obtained from chicken caecum.</title>
        <authorList>
            <person name="Medvecky M."/>
            <person name="Cejkova D."/>
            <person name="Polansky O."/>
            <person name="Karasova D."/>
            <person name="Kubasova T."/>
            <person name="Cizek A."/>
            <person name="Rychlik I."/>
        </authorList>
    </citation>
    <scope>NUCLEOTIDE SEQUENCE [LARGE SCALE GENOMIC DNA]</scope>
    <source>
        <strain evidence="5">An273</strain>
    </source>
</reference>
<dbReference type="Pfam" id="PF13192">
    <property type="entry name" value="Thioredoxin_3"/>
    <property type="match status" value="1"/>
</dbReference>
<protein>
    <recommendedName>
        <fullName evidence="3">Thioredoxin-like fold domain-containing protein</fullName>
    </recommendedName>
</protein>
<evidence type="ECO:0000313" key="5">
    <source>
        <dbReference type="Proteomes" id="UP000196368"/>
    </source>
</evidence>
<feature type="disulfide bond" description="Redox-active" evidence="2">
    <location>
        <begin position="10"/>
        <end position="13"/>
    </location>
</feature>
<accession>A0A1Y4DL68</accession>
<feature type="domain" description="Thioredoxin-like fold" evidence="3">
    <location>
        <begin position="1"/>
        <end position="75"/>
    </location>
</feature>
<evidence type="ECO:0000256" key="2">
    <source>
        <dbReference type="PIRSR" id="PIRSR037031-51"/>
    </source>
</evidence>
<dbReference type="PIRSF" id="PIRSF037031">
    <property type="entry name" value="Redox_disulphide_2"/>
    <property type="match status" value="1"/>
</dbReference>
<dbReference type="InterPro" id="IPR012336">
    <property type="entry name" value="Thioredoxin-like_fold"/>
</dbReference>
<dbReference type="AlphaFoldDB" id="A0A1Y4DL68"/>
<dbReference type="NCBIfam" id="TIGR00412">
    <property type="entry name" value="redox_disulf_2"/>
    <property type="match status" value="1"/>
</dbReference>
<keyword evidence="2" id="KW-0676">Redox-active center</keyword>
<dbReference type="OrthoDB" id="9800630at2"/>
<dbReference type="Proteomes" id="UP000196368">
    <property type="component" value="Unassembled WGS sequence"/>
</dbReference>
<dbReference type="PANTHER" id="PTHR36450">
    <property type="entry name" value="THIOREDOXIN"/>
    <property type="match status" value="1"/>
</dbReference>
<dbReference type="EMBL" id="NFJD01000004">
    <property type="protein sequence ID" value="OUO56161.1"/>
    <property type="molecule type" value="Genomic_DNA"/>
</dbReference>
<evidence type="ECO:0000256" key="1">
    <source>
        <dbReference type="PIRSR" id="PIRSR037031-50"/>
    </source>
</evidence>
<feature type="active site" description="Nucleophile" evidence="1">
    <location>
        <position position="13"/>
    </location>
</feature>
<evidence type="ECO:0000259" key="3">
    <source>
        <dbReference type="Pfam" id="PF13192"/>
    </source>
</evidence>
<gene>
    <name evidence="4" type="ORF">B5F75_05960</name>
</gene>
<dbReference type="Gene3D" id="3.40.30.10">
    <property type="entry name" value="Glutaredoxin"/>
    <property type="match status" value="1"/>
</dbReference>
<dbReference type="SUPFAM" id="SSF52833">
    <property type="entry name" value="Thioredoxin-like"/>
    <property type="match status" value="1"/>
</dbReference>
<dbReference type="InterPro" id="IPR036249">
    <property type="entry name" value="Thioredoxin-like_sf"/>
</dbReference>
<evidence type="ECO:0000313" key="4">
    <source>
        <dbReference type="EMBL" id="OUO56161.1"/>
    </source>
</evidence>
<comment type="caution">
    <text evidence="4">The sequence shown here is derived from an EMBL/GenBank/DDBJ whole genome shotgun (WGS) entry which is preliminary data.</text>
</comment>